<keyword evidence="1" id="KW-0645">Protease</keyword>
<feature type="non-terminal residue" evidence="5">
    <location>
        <position position="278"/>
    </location>
</feature>
<dbReference type="GO" id="GO:0005615">
    <property type="term" value="C:extracellular space"/>
    <property type="evidence" value="ECO:0007669"/>
    <property type="project" value="TreeGrafter"/>
</dbReference>
<dbReference type="AlphaFoldDB" id="A0A1D2M1P8"/>
<dbReference type="InterPro" id="IPR050127">
    <property type="entry name" value="Serine_Proteases_S1"/>
</dbReference>
<dbReference type="GO" id="GO:0004252">
    <property type="term" value="F:serine-type endopeptidase activity"/>
    <property type="evidence" value="ECO:0007669"/>
    <property type="project" value="InterPro"/>
</dbReference>
<evidence type="ECO:0000256" key="2">
    <source>
        <dbReference type="ARBA" id="ARBA00022801"/>
    </source>
</evidence>
<reference evidence="5 6" key="1">
    <citation type="journal article" date="2016" name="Genome Biol. Evol.">
        <title>Gene Family Evolution Reflects Adaptation to Soil Environmental Stressors in the Genome of the Collembolan Orchesella cincta.</title>
        <authorList>
            <person name="Faddeeva-Vakhrusheva A."/>
            <person name="Derks M.F."/>
            <person name="Anvar S.Y."/>
            <person name="Agamennone V."/>
            <person name="Suring W."/>
            <person name="Smit S."/>
            <person name="van Straalen N.M."/>
            <person name="Roelofs D."/>
        </authorList>
    </citation>
    <scope>NUCLEOTIDE SEQUENCE [LARGE SCALE GENOMIC DNA]</scope>
    <source>
        <tissue evidence="5">Mixed pool</tissue>
    </source>
</reference>
<dbReference type="PROSITE" id="PS50240">
    <property type="entry name" value="TRYPSIN_DOM"/>
    <property type="match status" value="1"/>
</dbReference>
<name>A0A1D2M1P8_ORCCI</name>
<evidence type="ECO:0000256" key="3">
    <source>
        <dbReference type="ARBA" id="ARBA00022825"/>
    </source>
</evidence>
<evidence type="ECO:0000256" key="1">
    <source>
        <dbReference type="ARBA" id="ARBA00022670"/>
    </source>
</evidence>
<keyword evidence="2" id="KW-0378">Hydrolase</keyword>
<feature type="non-terminal residue" evidence="5">
    <location>
        <position position="1"/>
    </location>
</feature>
<accession>A0A1D2M1P8</accession>
<protein>
    <submittedName>
        <fullName evidence="5">Vitamin K-dependent protein C</fullName>
    </submittedName>
</protein>
<evidence type="ECO:0000313" key="5">
    <source>
        <dbReference type="EMBL" id="ODM86888.1"/>
    </source>
</evidence>
<feature type="domain" description="Peptidase S1" evidence="4">
    <location>
        <begin position="58"/>
        <end position="278"/>
    </location>
</feature>
<dbReference type="InterPro" id="IPR018114">
    <property type="entry name" value="TRYPSIN_HIS"/>
</dbReference>
<dbReference type="SUPFAM" id="SSF50494">
    <property type="entry name" value="Trypsin-like serine proteases"/>
    <property type="match status" value="1"/>
</dbReference>
<gene>
    <name evidence="5" type="ORF">Ocin01_19793</name>
</gene>
<dbReference type="Proteomes" id="UP000094527">
    <property type="component" value="Unassembled WGS sequence"/>
</dbReference>
<comment type="caution">
    <text evidence="5">The sequence shown here is derived from an EMBL/GenBank/DDBJ whole genome shotgun (WGS) entry which is preliminary data.</text>
</comment>
<dbReference type="OMA" id="YYSHRIG"/>
<dbReference type="GO" id="GO:0006508">
    <property type="term" value="P:proteolysis"/>
    <property type="evidence" value="ECO:0007669"/>
    <property type="project" value="UniProtKB-KW"/>
</dbReference>
<dbReference type="STRING" id="48709.A0A1D2M1P8"/>
<sequence>CPVIITVNKPTEYVCCTSLKYAKVKSISLDEYELKNPKPTEEPPQIPLAPGSQLESKIVSGSPATPGEFPFAVAILESGDNFAVLSAAHCFDQFTSAKVRQLVIKIGDHDITRTGEIQHQDAHVSKLFLHPGFFRTKGYFRDDVALVKLRNPVSSASNIMAVSLHNGSPNINQGLVETVVAGWGKTCSGNCRQSTVLLKTKIQVISNSECGQKYSGTQAPPITQNMVCASGRSSADACNGDSVHNRRWPLIIYSGGLAQQIGIVSWGIGCGQYPGVYT</sequence>
<dbReference type="EMBL" id="LJIJ01006859">
    <property type="protein sequence ID" value="ODM86888.1"/>
    <property type="molecule type" value="Genomic_DNA"/>
</dbReference>
<dbReference type="OrthoDB" id="5597713at2759"/>
<evidence type="ECO:0000259" key="4">
    <source>
        <dbReference type="PROSITE" id="PS50240"/>
    </source>
</evidence>
<dbReference type="InterPro" id="IPR043504">
    <property type="entry name" value="Peptidase_S1_PA_chymotrypsin"/>
</dbReference>
<dbReference type="InterPro" id="IPR009003">
    <property type="entry name" value="Peptidase_S1_PA"/>
</dbReference>
<dbReference type="PANTHER" id="PTHR24264:SF69">
    <property type="entry name" value="TRYPSIN-3"/>
    <property type="match status" value="1"/>
</dbReference>
<dbReference type="InterPro" id="IPR001254">
    <property type="entry name" value="Trypsin_dom"/>
</dbReference>
<dbReference type="CDD" id="cd00190">
    <property type="entry name" value="Tryp_SPc"/>
    <property type="match status" value="1"/>
</dbReference>
<keyword evidence="6" id="KW-1185">Reference proteome</keyword>
<dbReference type="PROSITE" id="PS00134">
    <property type="entry name" value="TRYPSIN_HIS"/>
    <property type="match status" value="1"/>
</dbReference>
<dbReference type="PANTHER" id="PTHR24264">
    <property type="entry name" value="TRYPSIN-RELATED"/>
    <property type="match status" value="1"/>
</dbReference>
<dbReference type="Gene3D" id="2.40.10.10">
    <property type="entry name" value="Trypsin-like serine proteases"/>
    <property type="match status" value="1"/>
</dbReference>
<proteinExistence type="predicted"/>
<dbReference type="SMART" id="SM00020">
    <property type="entry name" value="Tryp_SPc"/>
    <property type="match status" value="1"/>
</dbReference>
<evidence type="ECO:0000313" key="6">
    <source>
        <dbReference type="Proteomes" id="UP000094527"/>
    </source>
</evidence>
<organism evidence="5 6">
    <name type="scientific">Orchesella cincta</name>
    <name type="common">Springtail</name>
    <name type="synonym">Podura cincta</name>
    <dbReference type="NCBI Taxonomy" id="48709"/>
    <lineage>
        <taxon>Eukaryota</taxon>
        <taxon>Metazoa</taxon>
        <taxon>Ecdysozoa</taxon>
        <taxon>Arthropoda</taxon>
        <taxon>Hexapoda</taxon>
        <taxon>Collembola</taxon>
        <taxon>Entomobryomorpha</taxon>
        <taxon>Entomobryoidea</taxon>
        <taxon>Orchesellidae</taxon>
        <taxon>Orchesellinae</taxon>
        <taxon>Orchesella</taxon>
    </lineage>
</organism>
<dbReference type="Pfam" id="PF00089">
    <property type="entry name" value="Trypsin"/>
    <property type="match status" value="1"/>
</dbReference>
<keyword evidence="3" id="KW-0720">Serine protease</keyword>